<evidence type="ECO:0000313" key="2">
    <source>
        <dbReference type="EMBL" id="RHK53056.1"/>
    </source>
</evidence>
<gene>
    <name evidence="2" type="ORF">DW060_00920</name>
</gene>
<name>A0A415GRV0_9BACT</name>
<dbReference type="EMBL" id="QRNO01000002">
    <property type="protein sequence ID" value="RHK53056.1"/>
    <property type="molecule type" value="Genomic_DNA"/>
</dbReference>
<protein>
    <submittedName>
        <fullName evidence="2">Recombinase</fullName>
    </submittedName>
</protein>
<feature type="compositionally biased region" description="Acidic residues" evidence="1">
    <location>
        <begin position="310"/>
        <end position="323"/>
    </location>
</feature>
<keyword evidence="3" id="KW-1185">Reference proteome</keyword>
<dbReference type="GO" id="GO:0003677">
    <property type="term" value="F:DNA binding"/>
    <property type="evidence" value="ECO:0007669"/>
    <property type="project" value="InterPro"/>
</dbReference>
<feature type="compositionally biased region" description="Acidic residues" evidence="1">
    <location>
        <begin position="291"/>
        <end position="301"/>
    </location>
</feature>
<dbReference type="GO" id="GO:0006259">
    <property type="term" value="P:DNA metabolic process"/>
    <property type="evidence" value="ECO:0007669"/>
    <property type="project" value="InterPro"/>
</dbReference>
<dbReference type="AlphaFoldDB" id="A0A415GRV0"/>
<feature type="region of interest" description="Disordered" evidence="1">
    <location>
        <begin position="1"/>
        <end position="21"/>
    </location>
</feature>
<feature type="compositionally biased region" description="Polar residues" evidence="1">
    <location>
        <begin position="1"/>
        <end position="15"/>
    </location>
</feature>
<comment type="caution">
    <text evidence="2">The sequence shown here is derived from an EMBL/GenBank/DDBJ whole genome shotgun (WGS) entry which is preliminary data.</text>
</comment>
<dbReference type="Proteomes" id="UP000286598">
    <property type="component" value="Unassembled WGS sequence"/>
</dbReference>
<feature type="region of interest" description="Disordered" evidence="1">
    <location>
        <begin position="288"/>
        <end position="323"/>
    </location>
</feature>
<sequence>MEEQKSMTAPQQQQGGAIAKKPQAKNLDTLKRVLNADSVMTQFKNALSKNASTFVASLIDLYSSDSKLQLCDPNQVVKEALKAAVLHLPINKALGQAFIIPYYNTVTDEKGNRVKKFEPVFQIGYKGLYQLAMRTGKYAIINADVVYEGELQRTSKLTGEIDVEGRKVSEKVVGYFAYIQLVDGYHKALYMSVEDMAAHAKCYSKAIAYNKGVTIDTLLNLAKLPVNADSSQVGWQGNFHAMAIKTVLRNLLGKYGYLTVSLQEGIASDTQGDTEDKPDVTVVAQSPAAFDDADVEYEDVTDVQSLPQCDEQDGQETEPDPGF</sequence>
<accession>A0A415GRV0</accession>
<dbReference type="OrthoDB" id="1045432at2"/>
<evidence type="ECO:0000256" key="1">
    <source>
        <dbReference type="SAM" id="MobiDB-lite"/>
    </source>
</evidence>
<reference evidence="2 3" key="1">
    <citation type="submission" date="2018-08" db="EMBL/GenBank/DDBJ databases">
        <title>A genome reference for cultivated species of the human gut microbiota.</title>
        <authorList>
            <person name="Zou Y."/>
            <person name="Xue W."/>
            <person name="Luo G."/>
        </authorList>
    </citation>
    <scope>NUCLEOTIDE SEQUENCE [LARGE SCALE GENOMIC DNA]</scope>
    <source>
        <strain evidence="2 3">AF42-9</strain>
    </source>
</reference>
<dbReference type="Pfam" id="PF03837">
    <property type="entry name" value="RecT"/>
    <property type="match status" value="1"/>
</dbReference>
<dbReference type="InterPro" id="IPR018330">
    <property type="entry name" value="RecT_fam"/>
</dbReference>
<organism evidence="2 3">
    <name type="scientific">Leyella stercorea</name>
    <dbReference type="NCBI Taxonomy" id="363265"/>
    <lineage>
        <taxon>Bacteria</taxon>
        <taxon>Pseudomonadati</taxon>
        <taxon>Bacteroidota</taxon>
        <taxon>Bacteroidia</taxon>
        <taxon>Bacteroidales</taxon>
        <taxon>Prevotellaceae</taxon>
        <taxon>Leyella</taxon>
    </lineage>
</organism>
<proteinExistence type="predicted"/>
<evidence type="ECO:0000313" key="3">
    <source>
        <dbReference type="Proteomes" id="UP000286598"/>
    </source>
</evidence>
<dbReference type="NCBIfam" id="TIGR00616">
    <property type="entry name" value="rect"/>
    <property type="match status" value="1"/>
</dbReference>
<dbReference type="InterPro" id="IPR004590">
    <property type="entry name" value="ssDNA_annealing_RecT"/>
</dbReference>